<dbReference type="Gene3D" id="2.160.20.10">
    <property type="entry name" value="Single-stranded right-handed beta-helix, Pectin lyase-like"/>
    <property type="match status" value="1"/>
</dbReference>
<dbReference type="SUPFAM" id="SSF51126">
    <property type="entry name" value="Pectin lyase-like"/>
    <property type="match status" value="1"/>
</dbReference>
<dbReference type="AlphaFoldDB" id="X1I8D4"/>
<dbReference type="Pfam" id="PF05048">
    <property type="entry name" value="NosD"/>
    <property type="match status" value="1"/>
</dbReference>
<organism evidence="2">
    <name type="scientific">marine sediment metagenome</name>
    <dbReference type="NCBI Taxonomy" id="412755"/>
    <lineage>
        <taxon>unclassified sequences</taxon>
        <taxon>metagenomes</taxon>
        <taxon>ecological metagenomes</taxon>
    </lineage>
</organism>
<dbReference type="InterPro" id="IPR007742">
    <property type="entry name" value="NosD_dom"/>
</dbReference>
<dbReference type="InterPro" id="IPR012334">
    <property type="entry name" value="Pectin_lyas_fold"/>
</dbReference>
<evidence type="ECO:0000259" key="1">
    <source>
        <dbReference type="Pfam" id="PF05048"/>
    </source>
</evidence>
<gene>
    <name evidence="2" type="ORF">S03H2_64443</name>
</gene>
<dbReference type="InterPro" id="IPR022441">
    <property type="entry name" value="Para_beta_helix_rpt-2"/>
</dbReference>
<comment type="caution">
    <text evidence="2">The sequence shown here is derived from an EMBL/GenBank/DDBJ whole genome shotgun (WGS) entry which is preliminary data.</text>
</comment>
<dbReference type="InterPro" id="IPR011050">
    <property type="entry name" value="Pectin_lyase_fold/virulence"/>
</dbReference>
<feature type="non-terminal residue" evidence="2">
    <location>
        <position position="1"/>
    </location>
</feature>
<dbReference type="EMBL" id="BARU01041862">
    <property type="protein sequence ID" value="GAH78671.1"/>
    <property type="molecule type" value="Genomic_DNA"/>
</dbReference>
<feature type="non-terminal residue" evidence="2">
    <location>
        <position position="216"/>
    </location>
</feature>
<evidence type="ECO:0000313" key="2">
    <source>
        <dbReference type="EMBL" id="GAH78671.1"/>
    </source>
</evidence>
<sequence>FITITSDQHFIDYGFSGTGTENDPFIIENIILPYHSYHNGIVVINTTKHFVIQNCILNALLSGIFLENVADGTATIKDNTFHDSDIGMSVVQSDGVKILNNTCGQFNNYGIILYYSNYSIVRNNTCYKNIYEGIISANSCFNKIEFNNCSYNFNVGIVVNNDLNDFISTNICDYNFRGIVVDDTSNSTVTNNLFCYNNEWGGWFGNWDTSSKNNLT</sequence>
<dbReference type="SMART" id="SM00710">
    <property type="entry name" value="PbH1"/>
    <property type="match status" value="5"/>
</dbReference>
<protein>
    <recommendedName>
        <fullName evidence="1">Periplasmic copper-binding protein NosD beta helix domain-containing protein</fullName>
    </recommendedName>
</protein>
<name>X1I8D4_9ZZZZ</name>
<reference evidence="2" key="1">
    <citation type="journal article" date="2014" name="Front. Microbiol.">
        <title>High frequency of phylogenetically diverse reductive dehalogenase-homologous genes in deep subseafloor sedimentary metagenomes.</title>
        <authorList>
            <person name="Kawai M."/>
            <person name="Futagami T."/>
            <person name="Toyoda A."/>
            <person name="Takaki Y."/>
            <person name="Nishi S."/>
            <person name="Hori S."/>
            <person name="Arai W."/>
            <person name="Tsubouchi T."/>
            <person name="Morono Y."/>
            <person name="Uchiyama I."/>
            <person name="Ito T."/>
            <person name="Fujiyama A."/>
            <person name="Inagaki F."/>
            <person name="Takami H."/>
        </authorList>
    </citation>
    <scope>NUCLEOTIDE SEQUENCE</scope>
    <source>
        <strain evidence="2">Expedition CK06-06</strain>
    </source>
</reference>
<proteinExistence type="predicted"/>
<feature type="domain" description="Periplasmic copper-binding protein NosD beta helix" evidence="1">
    <location>
        <begin position="23"/>
        <end position="199"/>
    </location>
</feature>
<dbReference type="NCBIfam" id="TIGR03804">
    <property type="entry name" value="para_beta_helix"/>
    <property type="match status" value="1"/>
</dbReference>
<accession>X1I8D4</accession>
<dbReference type="InterPro" id="IPR006626">
    <property type="entry name" value="PbH1"/>
</dbReference>